<name>A0A8X7C9G7_9ARAC</name>
<comment type="caution">
    <text evidence="2">The sequence shown here is derived from an EMBL/GenBank/DDBJ whole genome shotgun (WGS) entry which is preliminary data.</text>
</comment>
<evidence type="ECO:0000256" key="1">
    <source>
        <dbReference type="SAM" id="MobiDB-lite"/>
    </source>
</evidence>
<evidence type="ECO:0000313" key="3">
    <source>
        <dbReference type="Proteomes" id="UP000886998"/>
    </source>
</evidence>
<accession>A0A8X7C9G7</accession>
<sequence>MAADVTKLSGPSHGLDPATHPSVCHKLSTVGDAPTVAPLTGNRVRFGGSRETATLKGKARARKLPNPGWGRCDENNDGDLRDPSRNE</sequence>
<dbReference type="Proteomes" id="UP000886998">
    <property type="component" value="Unassembled WGS sequence"/>
</dbReference>
<dbReference type="EMBL" id="BMAV01012207">
    <property type="protein sequence ID" value="GFY58683.1"/>
    <property type="molecule type" value="Genomic_DNA"/>
</dbReference>
<feature type="region of interest" description="Disordered" evidence="1">
    <location>
        <begin position="1"/>
        <end position="87"/>
    </location>
</feature>
<organism evidence="2 3">
    <name type="scientific">Trichonephila inaurata madagascariensis</name>
    <dbReference type="NCBI Taxonomy" id="2747483"/>
    <lineage>
        <taxon>Eukaryota</taxon>
        <taxon>Metazoa</taxon>
        <taxon>Ecdysozoa</taxon>
        <taxon>Arthropoda</taxon>
        <taxon>Chelicerata</taxon>
        <taxon>Arachnida</taxon>
        <taxon>Araneae</taxon>
        <taxon>Araneomorphae</taxon>
        <taxon>Entelegynae</taxon>
        <taxon>Araneoidea</taxon>
        <taxon>Nephilidae</taxon>
        <taxon>Trichonephila</taxon>
        <taxon>Trichonephila inaurata</taxon>
    </lineage>
</organism>
<dbReference type="AlphaFoldDB" id="A0A8X7C9G7"/>
<feature type="compositionally biased region" description="Basic and acidic residues" evidence="1">
    <location>
        <begin position="71"/>
        <end position="87"/>
    </location>
</feature>
<evidence type="ECO:0000313" key="2">
    <source>
        <dbReference type="EMBL" id="GFY58683.1"/>
    </source>
</evidence>
<proteinExistence type="predicted"/>
<protein>
    <submittedName>
        <fullName evidence="2">Uncharacterized protein</fullName>
    </submittedName>
</protein>
<reference evidence="2" key="1">
    <citation type="submission" date="2020-08" db="EMBL/GenBank/DDBJ databases">
        <title>Multicomponent nature underlies the extraordinary mechanical properties of spider dragline silk.</title>
        <authorList>
            <person name="Kono N."/>
            <person name="Nakamura H."/>
            <person name="Mori M."/>
            <person name="Yoshida Y."/>
            <person name="Ohtoshi R."/>
            <person name="Malay A.D."/>
            <person name="Moran D.A.P."/>
            <person name="Tomita M."/>
            <person name="Numata K."/>
            <person name="Arakawa K."/>
        </authorList>
    </citation>
    <scope>NUCLEOTIDE SEQUENCE</scope>
</reference>
<gene>
    <name evidence="2" type="ORF">TNIN_153341</name>
</gene>
<keyword evidence="3" id="KW-1185">Reference proteome</keyword>